<gene>
    <name evidence="1" type="ORF">LCGC14_2338890</name>
</gene>
<evidence type="ECO:0000313" key="1">
    <source>
        <dbReference type="EMBL" id="KKL47105.1"/>
    </source>
</evidence>
<sequence length="75" mass="8160">NRIMPDFTISLTTAQAQRTAPALSFLNDDGSDASAAQVLAWLRRQLRGKVRQYQQQQAVAVADADVDATLAAEGW</sequence>
<name>A0A0F9EQC5_9ZZZZ</name>
<comment type="caution">
    <text evidence="1">The sequence shown here is derived from an EMBL/GenBank/DDBJ whole genome shotgun (WGS) entry which is preliminary data.</text>
</comment>
<reference evidence="1" key="1">
    <citation type="journal article" date="2015" name="Nature">
        <title>Complex archaea that bridge the gap between prokaryotes and eukaryotes.</title>
        <authorList>
            <person name="Spang A."/>
            <person name="Saw J.H."/>
            <person name="Jorgensen S.L."/>
            <person name="Zaremba-Niedzwiedzka K."/>
            <person name="Martijn J."/>
            <person name="Lind A.E."/>
            <person name="van Eijk R."/>
            <person name="Schleper C."/>
            <person name="Guy L."/>
            <person name="Ettema T.J."/>
        </authorList>
    </citation>
    <scope>NUCLEOTIDE SEQUENCE</scope>
</reference>
<proteinExistence type="predicted"/>
<protein>
    <submittedName>
        <fullName evidence="1">Uncharacterized protein</fullName>
    </submittedName>
</protein>
<accession>A0A0F9EQC5</accession>
<dbReference type="EMBL" id="LAZR01033789">
    <property type="protein sequence ID" value="KKL47105.1"/>
    <property type="molecule type" value="Genomic_DNA"/>
</dbReference>
<feature type="non-terminal residue" evidence="1">
    <location>
        <position position="1"/>
    </location>
</feature>
<dbReference type="AlphaFoldDB" id="A0A0F9EQC5"/>
<organism evidence="1">
    <name type="scientific">marine sediment metagenome</name>
    <dbReference type="NCBI Taxonomy" id="412755"/>
    <lineage>
        <taxon>unclassified sequences</taxon>
        <taxon>metagenomes</taxon>
        <taxon>ecological metagenomes</taxon>
    </lineage>
</organism>